<accession>A0A8H3AVW7</accession>
<feature type="compositionally biased region" description="Basic and acidic residues" evidence="1">
    <location>
        <begin position="1"/>
        <end position="10"/>
    </location>
</feature>
<dbReference type="AlphaFoldDB" id="A0A8H3AVW7"/>
<protein>
    <submittedName>
        <fullName evidence="2">Uncharacterized protein</fullName>
    </submittedName>
</protein>
<feature type="compositionally biased region" description="Polar residues" evidence="1">
    <location>
        <begin position="24"/>
        <end position="41"/>
    </location>
</feature>
<reference evidence="2" key="1">
    <citation type="submission" date="2021-01" db="EMBL/GenBank/DDBJ databases">
        <authorList>
            <person name="Kaushik A."/>
        </authorList>
    </citation>
    <scope>NUCLEOTIDE SEQUENCE</scope>
    <source>
        <strain evidence="2">AG1-1C</strain>
    </source>
</reference>
<proteinExistence type="predicted"/>
<sequence length="483" mass="53925">MPKATKKETPPPDSNLRPRRKKSASSSTPIYTAPNPTSDVNSALMPSPTAPNMDVLLYCMARFDTTLDIPLERALPPGVTRARARAQAQPTQALVDRSISMLEEQAAHGQPVSNDSTVPRGQGPVHIRAVLGDRLSTMAEVGRTVPNKQAALSRQVLQTPQGVQNSHEVPKLPALGVDLHPLHQAPTQPSQTLNLQPVAGPPYTAPVANAQAQPAVQQRGNQPGYYPVANPPQRRIPAELGVGPDLPIINQLDNPAELWSTPHLKTLIEHPLSERYRFDLCDQTRRPISYIQLCQVPNSFKTGSEQRAGFRWAVLLIIHHTEEQDKEYFDEIKVENPYSQQEWIIDPCARMEGREFIQPLEQNPHMRRRRFLRPRINLSWERTEEDVVTIDGLIKKMESLDADWRRAVYSSVMGVASLESLALRTGIWATLIYQLVYGTSLSSSDPSVIKVRNELGRRLESIGSRDLGVDFLHSSRHSSNQTN</sequence>
<evidence type="ECO:0000313" key="2">
    <source>
        <dbReference type="EMBL" id="CAE6441739.1"/>
    </source>
</evidence>
<comment type="caution">
    <text evidence="2">The sequence shown here is derived from an EMBL/GenBank/DDBJ whole genome shotgun (WGS) entry which is preliminary data.</text>
</comment>
<gene>
    <name evidence="2" type="ORF">RDB_LOCUS131080</name>
</gene>
<evidence type="ECO:0000313" key="3">
    <source>
        <dbReference type="Proteomes" id="UP000663846"/>
    </source>
</evidence>
<evidence type="ECO:0000256" key="1">
    <source>
        <dbReference type="SAM" id="MobiDB-lite"/>
    </source>
</evidence>
<feature type="region of interest" description="Disordered" evidence="1">
    <location>
        <begin position="1"/>
        <end position="46"/>
    </location>
</feature>
<dbReference type="Proteomes" id="UP000663846">
    <property type="component" value="Unassembled WGS sequence"/>
</dbReference>
<organism evidence="2 3">
    <name type="scientific">Rhizoctonia solani</name>
    <dbReference type="NCBI Taxonomy" id="456999"/>
    <lineage>
        <taxon>Eukaryota</taxon>
        <taxon>Fungi</taxon>
        <taxon>Dikarya</taxon>
        <taxon>Basidiomycota</taxon>
        <taxon>Agaricomycotina</taxon>
        <taxon>Agaricomycetes</taxon>
        <taxon>Cantharellales</taxon>
        <taxon>Ceratobasidiaceae</taxon>
        <taxon>Rhizoctonia</taxon>
    </lineage>
</organism>
<name>A0A8H3AVW7_9AGAM</name>
<dbReference type="EMBL" id="CAJMWS010000403">
    <property type="protein sequence ID" value="CAE6441739.1"/>
    <property type="molecule type" value="Genomic_DNA"/>
</dbReference>